<gene>
    <name evidence="2" type="ORF">D641_0106520</name>
</gene>
<keyword evidence="3" id="KW-1185">Reference proteome</keyword>
<comment type="caution">
    <text evidence="2">The sequence shown here is derived from an EMBL/GenBank/DDBJ whole genome shotgun (WGS) entry which is preliminary data.</text>
</comment>
<dbReference type="OrthoDB" id="4794546at2"/>
<feature type="region of interest" description="Disordered" evidence="1">
    <location>
        <begin position="55"/>
        <end position="82"/>
    </location>
</feature>
<sequence length="96" mass="10705">MRDATIATSRTRASDTPDLIDYRPAPQEWGDTEALYRLRAAKARAAEQGLDPSVLEIATEPTAGSPCPVGRSARRRMPVARHRRQPLWRTPFSFAS</sequence>
<dbReference type="STRING" id="1249481.D641_0106520"/>
<evidence type="ECO:0000256" key="1">
    <source>
        <dbReference type="SAM" id="MobiDB-lite"/>
    </source>
</evidence>
<dbReference type="Proteomes" id="UP000019754">
    <property type="component" value="Unassembled WGS sequence"/>
</dbReference>
<dbReference type="AlphaFoldDB" id="A0A022KZE1"/>
<feature type="compositionally biased region" description="Basic residues" evidence="1">
    <location>
        <begin position="72"/>
        <end position="82"/>
    </location>
</feature>
<evidence type="ECO:0000313" key="2">
    <source>
        <dbReference type="EMBL" id="EYT50034.1"/>
    </source>
</evidence>
<proteinExistence type="predicted"/>
<dbReference type="RefSeq" id="WP_017823007.1">
    <property type="nucleotide sequence ID" value="NZ_AORC01000006.1"/>
</dbReference>
<accession>A0A022KZE1</accession>
<organism evidence="2 3">
    <name type="scientific">Brachybacterium muris UCD-AY4</name>
    <dbReference type="NCBI Taxonomy" id="1249481"/>
    <lineage>
        <taxon>Bacteria</taxon>
        <taxon>Bacillati</taxon>
        <taxon>Actinomycetota</taxon>
        <taxon>Actinomycetes</taxon>
        <taxon>Micrococcales</taxon>
        <taxon>Dermabacteraceae</taxon>
        <taxon>Brachybacterium</taxon>
    </lineage>
</organism>
<feature type="region of interest" description="Disordered" evidence="1">
    <location>
        <begin position="1"/>
        <end position="25"/>
    </location>
</feature>
<dbReference type="EMBL" id="AORC01000006">
    <property type="protein sequence ID" value="EYT50034.1"/>
    <property type="molecule type" value="Genomic_DNA"/>
</dbReference>
<feature type="compositionally biased region" description="Polar residues" evidence="1">
    <location>
        <begin position="1"/>
        <end position="11"/>
    </location>
</feature>
<dbReference type="HOGENOM" id="CLU_2354275_0_0_11"/>
<protein>
    <submittedName>
        <fullName evidence="2">Uncharacterized protein</fullName>
    </submittedName>
</protein>
<evidence type="ECO:0000313" key="3">
    <source>
        <dbReference type="Proteomes" id="UP000019754"/>
    </source>
</evidence>
<name>A0A022KZE1_9MICO</name>
<reference evidence="2 3" key="1">
    <citation type="journal article" date="2013" name="Genome Announc.">
        <title>Draft genome sequence of an Actinobacterium, Brachybacterium muris strain UCD-AY4.</title>
        <authorList>
            <person name="Lo J.R."/>
            <person name="Lang J.M."/>
            <person name="Darling A.E."/>
            <person name="Eisen J.A."/>
            <person name="Coil D.A."/>
        </authorList>
    </citation>
    <scope>NUCLEOTIDE SEQUENCE [LARGE SCALE GENOMIC DNA]</scope>
    <source>
        <strain evidence="2 3">UCD-AY4</strain>
    </source>
</reference>